<reference evidence="2 3" key="1">
    <citation type="submission" date="2024-02" db="EMBL/GenBank/DDBJ databases">
        <authorList>
            <person name="Vignale AGUSTIN F."/>
            <person name="Sosa J E."/>
            <person name="Modenutti C."/>
        </authorList>
    </citation>
    <scope>NUCLEOTIDE SEQUENCE [LARGE SCALE GENOMIC DNA]</scope>
</reference>
<name>A0ABC8RP58_9AQUA</name>
<evidence type="ECO:0000256" key="1">
    <source>
        <dbReference type="SAM" id="MobiDB-lite"/>
    </source>
</evidence>
<feature type="region of interest" description="Disordered" evidence="1">
    <location>
        <begin position="1"/>
        <end position="80"/>
    </location>
</feature>
<feature type="compositionally biased region" description="Low complexity" evidence="1">
    <location>
        <begin position="13"/>
        <end position="25"/>
    </location>
</feature>
<organism evidence="2 3">
    <name type="scientific">Ilex paraguariensis</name>
    <name type="common">yerba mate</name>
    <dbReference type="NCBI Taxonomy" id="185542"/>
    <lineage>
        <taxon>Eukaryota</taxon>
        <taxon>Viridiplantae</taxon>
        <taxon>Streptophyta</taxon>
        <taxon>Embryophyta</taxon>
        <taxon>Tracheophyta</taxon>
        <taxon>Spermatophyta</taxon>
        <taxon>Magnoliopsida</taxon>
        <taxon>eudicotyledons</taxon>
        <taxon>Gunneridae</taxon>
        <taxon>Pentapetalae</taxon>
        <taxon>asterids</taxon>
        <taxon>campanulids</taxon>
        <taxon>Aquifoliales</taxon>
        <taxon>Aquifoliaceae</taxon>
        <taxon>Ilex</taxon>
    </lineage>
</organism>
<dbReference type="EMBL" id="CAUOFW020001591">
    <property type="protein sequence ID" value="CAK9146513.1"/>
    <property type="molecule type" value="Genomic_DNA"/>
</dbReference>
<protein>
    <submittedName>
        <fullName evidence="2">Uncharacterized protein</fullName>
    </submittedName>
</protein>
<evidence type="ECO:0000313" key="3">
    <source>
        <dbReference type="Proteomes" id="UP001642360"/>
    </source>
</evidence>
<accession>A0ABC8RP58</accession>
<keyword evidence="3" id="KW-1185">Reference proteome</keyword>
<dbReference type="AlphaFoldDB" id="A0ABC8RP58"/>
<dbReference type="Proteomes" id="UP001642360">
    <property type="component" value="Unassembled WGS sequence"/>
</dbReference>
<comment type="caution">
    <text evidence="2">The sequence shown here is derived from an EMBL/GenBank/DDBJ whole genome shotgun (WGS) entry which is preliminary data.</text>
</comment>
<feature type="compositionally biased region" description="Polar residues" evidence="1">
    <location>
        <begin position="1"/>
        <end position="12"/>
    </location>
</feature>
<gene>
    <name evidence="2" type="ORF">ILEXP_LOCUS14368</name>
</gene>
<proteinExistence type="predicted"/>
<sequence length="80" mass="8582">MTWRQLQTSSEFPSSCTTLLSSSSSSPPPPPPTSSWEEEAERYTKGVSRNHGGSRGGATEVHHPSDLHQPPTLHAVVEGS</sequence>
<evidence type="ECO:0000313" key="2">
    <source>
        <dbReference type="EMBL" id="CAK9146513.1"/>
    </source>
</evidence>